<dbReference type="InterPro" id="IPR008969">
    <property type="entry name" value="CarboxyPept-like_regulatory"/>
</dbReference>
<reference evidence="2" key="1">
    <citation type="submission" date="2017-06" db="EMBL/GenBank/DDBJ databases">
        <authorList>
            <person name="Varghese N."/>
            <person name="Submissions S."/>
        </authorList>
    </citation>
    <scope>NUCLEOTIDE SEQUENCE [LARGE SCALE GENOMIC DNA]</scope>
    <source>
        <strain evidence="2">NKM1</strain>
    </source>
</reference>
<dbReference type="Gene3D" id="2.60.40.1120">
    <property type="entry name" value="Carboxypeptidase-like, regulatory domain"/>
    <property type="match status" value="1"/>
</dbReference>
<sequence length="339" mass="37748">MGTREKLAHDRRSHMLIAFVSPYDTPAMTKLCLQRALLPLVLFCTGLLSSSSKVLNPAQLKTEQVTHEALTVKGIVLDEKTHLPVPYANIAVLNNLTGTQTNARGEFVLSLKAGPEARIKVTSVGYIAKEYQVSALLGAQRRSGYVKLFLKPDNVKLGTVEVKTKAGKWKTTKAGFNIDQGSVYHHTFEPVKGAVPKASGQEIGNRIQLKKYPADVQSISFGLTGSGDFGLVAGVRLYSLKDNKPSKNLLPENVQVQVPPHHTGWITVKLDQYRIRLHEDVAVVIEWLNEENKLTKNSLLTFASFPKEQVIYYRNTAEEPWKVLRDRSIGMYLTVLQEK</sequence>
<protein>
    <submittedName>
        <fullName evidence="1">CarboxypepD_reg-like domain-containing protein</fullName>
    </submittedName>
</protein>
<gene>
    <name evidence="1" type="ORF">SAMN06296052_10423</name>
</gene>
<keyword evidence="2" id="KW-1185">Reference proteome</keyword>
<dbReference type="SUPFAM" id="SSF49464">
    <property type="entry name" value="Carboxypeptidase regulatory domain-like"/>
    <property type="match status" value="1"/>
</dbReference>
<proteinExistence type="predicted"/>
<evidence type="ECO:0000313" key="2">
    <source>
        <dbReference type="Proteomes" id="UP000198432"/>
    </source>
</evidence>
<evidence type="ECO:0000313" key="1">
    <source>
        <dbReference type="EMBL" id="SNS26600.1"/>
    </source>
</evidence>
<dbReference type="Pfam" id="PF13715">
    <property type="entry name" value="CarbopepD_reg_2"/>
    <property type="match status" value="1"/>
</dbReference>
<dbReference type="AlphaFoldDB" id="A0A239D2M3"/>
<dbReference type="Proteomes" id="UP000198432">
    <property type="component" value="Unassembled WGS sequence"/>
</dbReference>
<organism evidence="1 2">
    <name type="scientific">Pontibacter ummariensis</name>
    <dbReference type="NCBI Taxonomy" id="1610492"/>
    <lineage>
        <taxon>Bacteria</taxon>
        <taxon>Pseudomonadati</taxon>
        <taxon>Bacteroidota</taxon>
        <taxon>Cytophagia</taxon>
        <taxon>Cytophagales</taxon>
        <taxon>Hymenobacteraceae</taxon>
        <taxon>Pontibacter</taxon>
    </lineage>
</organism>
<name>A0A239D2M3_9BACT</name>
<dbReference type="EMBL" id="FZOQ01000004">
    <property type="protein sequence ID" value="SNS26600.1"/>
    <property type="molecule type" value="Genomic_DNA"/>
</dbReference>
<accession>A0A239D2M3</accession>